<comment type="caution">
    <text evidence="2">The sequence shown here is derived from an EMBL/GenBank/DDBJ whole genome shotgun (WGS) entry which is preliminary data.</text>
</comment>
<dbReference type="EMBL" id="JAZAQF010000021">
    <property type="protein sequence ID" value="MFG3816743.1"/>
    <property type="molecule type" value="Genomic_DNA"/>
</dbReference>
<keyword evidence="1" id="KW-0812">Transmembrane</keyword>
<keyword evidence="1" id="KW-0472">Membrane</keyword>
<reference evidence="3" key="1">
    <citation type="journal article" date="2024" name="Algal Res.">
        <title>Biochemical, toxicological and genomic investigation of a high-biomass producing Limnothrix strain isolated from Italian shallow drinking water reservoir.</title>
        <authorList>
            <person name="Simonazzi M."/>
            <person name="Shishido T.K."/>
            <person name="Delbaje E."/>
            <person name="Wahlsten M."/>
            <person name="Fewer D.P."/>
            <person name="Sivonen K."/>
            <person name="Pezzolesi L."/>
            <person name="Pistocchi R."/>
        </authorList>
    </citation>
    <scope>NUCLEOTIDE SEQUENCE [LARGE SCALE GENOMIC DNA]</scope>
    <source>
        <strain evidence="3">LRLZ20PSL1</strain>
    </source>
</reference>
<evidence type="ECO:0000313" key="3">
    <source>
        <dbReference type="Proteomes" id="UP001604335"/>
    </source>
</evidence>
<organism evidence="2 3">
    <name type="scientific">Limnothrix redekei LRLZ20PSL1</name>
    <dbReference type="NCBI Taxonomy" id="3112953"/>
    <lineage>
        <taxon>Bacteria</taxon>
        <taxon>Bacillati</taxon>
        <taxon>Cyanobacteriota</taxon>
        <taxon>Cyanophyceae</taxon>
        <taxon>Pseudanabaenales</taxon>
        <taxon>Pseudanabaenaceae</taxon>
        <taxon>Limnothrix</taxon>
    </lineage>
</organism>
<keyword evidence="1" id="KW-1133">Transmembrane helix</keyword>
<dbReference type="Proteomes" id="UP001604335">
    <property type="component" value="Unassembled WGS sequence"/>
</dbReference>
<keyword evidence="3" id="KW-1185">Reference proteome</keyword>
<name>A0ABW7C7A5_9CYAN</name>
<protein>
    <submittedName>
        <fullName evidence="2">Uncharacterized protein</fullName>
    </submittedName>
</protein>
<gene>
    <name evidence="2" type="ORF">VPK24_03765</name>
</gene>
<evidence type="ECO:0000256" key="1">
    <source>
        <dbReference type="SAM" id="Phobius"/>
    </source>
</evidence>
<sequence>MVLLLLQPVVGTVPSVPSAIGLWAVVGIDGLLSISLLWLAWQLWQLRRTLRNTAQGLESAARSTHAVLGNAPQNITIGQRGIYGFRQTYRAFEPALEANLQKITWVLSLIQQFTKLQSRINRSTPKQ</sequence>
<feature type="transmembrane region" description="Helical" evidence="1">
    <location>
        <begin position="20"/>
        <end position="41"/>
    </location>
</feature>
<dbReference type="RefSeq" id="WP_393010818.1">
    <property type="nucleotide sequence ID" value="NZ_JAZAQF010000021.1"/>
</dbReference>
<proteinExistence type="predicted"/>
<accession>A0ABW7C7A5</accession>
<evidence type="ECO:0000313" key="2">
    <source>
        <dbReference type="EMBL" id="MFG3816743.1"/>
    </source>
</evidence>